<comment type="catalytic activity">
    <reaction evidence="15 23">
        <text>ATP + H2O + phospholipidSide 1 = ADP + phosphate + phospholipidSide 2.</text>
        <dbReference type="EC" id="7.6.2.1"/>
    </reaction>
</comment>
<dbReference type="InterPro" id="IPR008250">
    <property type="entry name" value="ATPase_P-typ_transduc_dom_A_sf"/>
</dbReference>
<dbReference type="FunFam" id="3.40.50.1000:FF:000001">
    <property type="entry name" value="Phospholipid-transporting ATPase IC"/>
    <property type="match status" value="1"/>
</dbReference>
<evidence type="ECO:0000256" key="20">
    <source>
        <dbReference type="PIRSR" id="PIRSR606539-1"/>
    </source>
</evidence>
<dbReference type="NCBIfam" id="TIGR01652">
    <property type="entry name" value="ATPase-Plipid"/>
    <property type="match status" value="1"/>
</dbReference>
<feature type="binding site" evidence="21">
    <location>
        <position position="911"/>
    </location>
    <ligand>
        <name>ATP</name>
        <dbReference type="ChEBI" id="CHEBI:30616"/>
    </ligand>
</feature>
<dbReference type="InterPro" id="IPR001757">
    <property type="entry name" value="P_typ_ATPase"/>
</dbReference>
<dbReference type="EMBL" id="KZ859006">
    <property type="protein sequence ID" value="RDW25290.1"/>
    <property type="molecule type" value="Genomic_DNA"/>
</dbReference>
<dbReference type="InterPro" id="IPR036412">
    <property type="entry name" value="HAD-like_sf"/>
</dbReference>
<reference evidence="27 29" key="1">
    <citation type="journal article" date="2016" name="PLoS ONE">
        <title>Sequence Assembly of Yarrowia lipolytica Strain W29/CLIB89 Shows Transposable Element Diversity.</title>
        <authorList>
            <person name="Magnan C."/>
            <person name="Yu J."/>
            <person name="Chang I."/>
            <person name="Jahn E."/>
            <person name="Kanomata Y."/>
            <person name="Wu J."/>
            <person name="Zeller M."/>
            <person name="Oakes M."/>
            <person name="Baldi P."/>
            <person name="Sandmeyer S."/>
        </authorList>
    </citation>
    <scope>NUCLEOTIDE SEQUENCE [LARGE SCALE GENOMIC DNA]</scope>
    <source>
        <strain evidence="27">CLIB89</strain>
        <strain evidence="29">CLIB89(W29)</strain>
    </source>
</reference>
<dbReference type="Gene3D" id="2.70.150.10">
    <property type="entry name" value="Calcium-transporting ATPase, cytoplasmic transduction domain A"/>
    <property type="match status" value="1"/>
</dbReference>
<dbReference type="CDD" id="cd02073">
    <property type="entry name" value="P-type_ATPase_APLT_Dnf-like"/>
    <property type="match status" value="1"/>
</dbReference>
<dbReference type="InterPro" id="IPR006539">
    <property type="entry name" value="P-type_ATPase_IV"/>
</dbReference>
<feature type="binding site" evidence="21">
    <location>
        <position position="741"/>
    </location>
    <ligand>
        <name>ATP</name>
        <dbReference type="ChEBI" id="CHEBI:30616"/>
    </ligand>
</feature>
<keyword evidence="8 21" id="KW-0547">Nucleotide-binding</keyword>
<evidence type="ECO:0000256" key="17">
    <source>
        <dbReference type="ARBA" id="ARBA00050913"/>
    </source>
</evidence>
<evidence type="ECO:0000256" key="6">
    <source>
        <dbReference type="ARBA" id="ARBA00022692"/>
    </source>
</evidence>
<dbReference type="InterPro" id="IPR032630">
    <property type="entry name" value="P_typ_ATPase_c"/>
</dbReference>
<organism evidence="27 29">
    <name type="scientific">Yarrowia lipolytica</name>
    <name type="common">Candida lipolytica</name>
    <dbReference type="NCBI Taxonomy" id="4952"/>
    <lineage>
        <taxon>Eukaryota</taxon>
        <taxon>Fungi</taxon>
        <taxon>Dikarya</taxon>
        <taxon>Ascomycota</taxon>
        <taxon>Saccharomycotina</taxon>
        <taxon>Dipodascomycetes</taxon>
        <taxon>Dipodascales</taxon>
        <taxon>Dipodascales incertae sedis</taxon>
        <taxon>Yarrowia</taxon>
    </lineage>
</organism>
<dbReference type="SUPFAM" id="SSF81660">
    <property type="entry name" value="Metal cation-transporting ATPase, ATP-binding domain N"/>
    <property type="match status" value="1"/>
</dbReference>
<dbReference type="GO" id="GO:0000287">
    <property type="term" value="F:magnesium ion binding"/>
    <property type="evidence" value="ECO:0007669"/>
    <property type="project" value="UniProtKB-UniRule"/>
</dbReference>
<feature type="binding site" evidence="21">
    <location>
        <position position="1054"/>
    </location>
    <ligand>
        <name>ATP</name>
        <dbReference type="ChEBI" id="CHEBI:30616"/>
    </ligand>
</feature>
<dbReference type="SFLD" id="SFLDG00002">
    <property type="entry name" value="C1.7:_P-type_atpase_like"/>
    <property type="match status" value="1"/>
</dbReference>
<dbReference type="Gene3D" id="3.40.1110.10">
    <property type="entry name" value="Calcium-transporting ATPase, cytoplasmic domain N"/>
    <property type="match status" value="1"/>
</dbReference>
<dbReference type="InterPro" id="IPR023214">
    <property type="entry name" value="HAD_sf"/>
</dbReference>
<keyword evidence="4" id="KW-0813">Transport</keyword>
<feature type="transmembrane region" description="Helical" evidence="23">
    <location>
        <begin position="661"/>
        <end position="683"/>
    </location>
</feature>
<comment type="similarity">
    <text evidence="3 23">Belongs to the cation transport ATPase (P-type) (TC 3.A.3) family. Type IV subfamily.</text>
</comment>
<evidence type="ECO:0000256" key="24">
    <source>
        <dbReference type="SAM" id="MobiDB-lite"/>
    </source>
</evidence>
<feature type="transmembrane region" description="Helical" evidence="23">
    <location>
        <begin position="1286"/>
        <end position="1303"/>
    </location>
</feature>
<dbReference type="EC" id="7.6.2.1" evidence="23"/>
<feature type="region of interest" description="Disordered" evidence="24">
    <location>
        <begin position="1718"/>
        <end position="1768"/>
    </location>
</feature>
<feature type="binding site" evidence="22">
    <location>
        <position position="1197"/>
    </location>
    <ligand>
        <name>Mg(2+)</name>
        <dbReference type="ChEBI" id="CHEBI:18420"/>
    </ligand>
</feature>
<feature type="binding site" evidence="21">
    <location>
        <position position="1173"/>
    </location>
    <ligand>
        <name>ATP</name>
        <dbReference type="ChEBI" id="CHEBI:30616"/>
    </ligand>
</feature>
<dbReference type="EMBL" id="CP017555">
    <property type="protein sequence ID" value="AOW02146.1"/>
    <property type="molecule type" value="Genomic_DNA"/>
</dbReference>
<keyword evidence="13" id="KW-0445">Lipid transport</keyword>
<dbReference type="GO" id="GO:0005524">
    <property type="term" value="F:ATP binding"/>
    <property type="evidence" value="ECO:0007669"/>
    <property type="project" value="UniProtKB-UniRule"/>
</dbReference>
<dbReference type="OMA" id="QALRCGR"/>
<dbReference type="SUPFAM" id="SSF81653">
    <property type="entry name" value="Calcium ATPase, transduction domain A"/>
    <property type="match status" value="1"/>
</dbReference>
<evidence type="ECO:0000259" key="25">
    <source>
        <dbReference type="Pfam" id="PF16209"/>
    </source>
</evidence>
<evidence type="ECO:0000256" key="3">
    <source>
        <dbReference type="ARBA" id="ARBA00008109"/>
    </source>
</evidence>
<feature type="binding site" evidence="22">
    <location>
        <position position="1193"/>
    </location>
    <ligand>
        <name>Mg(2+)</name>
        <dbReference type="ChEBI" id="CHEBI:18420"/>
    </ligand>
</feature>
<dbReference type="PANTHER" id="PTHR24092">
    <property type="entry name" value="PROBABLE PHOSPHOLIPID-TRANSPORTING ATPASE"/>
    <property type="match status" value="1"/>
</dbReference>
<sequence>MPTHISFNNSEDNSDSSVSKPNKAHTHTHPHEHPIGGNPPGYTRDPQNSPALSYNWDEERLNVPSKRDERSSSNKNNTTNRVYTHNNDSSNSYLDDYTSYTDDDPDDKQNPFSSTNDITRHNEDDTLAEDSELADGEYDSNEGPSRRVSNRLSKPFHQLGDRIHEGFETLTRSNTKMKRNRWGTQHNAKGRPKRSKSIFNRKHSIRQHSGNQGKMNDKPVKGPRTIYFNQVLPPSAVNPDTGFPMEDYPRNKIRTTKYTPLTFIPKNLFYQFRNVANIYFLLILILGFFPIFGVLSPGLATLPLIVIIVITAVKDAIEDWRRTVLDMGVNNTPTQILREMPNHNVVDDHISLWRKFKKACTRTVTNAGKKMKKEKDGKGNSPYNLELAASKTVESIVSIASDNRGNQAYPLSDMPSSGFGNNNPFASEADLANESIKREAQKPLGAQYGSVMDPFITIPERAKFKTDYWKNVRVGDIVRVRPDVEVPADLVVLSTSDSDGACYVETKNLDGETNLKVRQALKCGDGIRHSRDLERARFRIESEGPQPNLYSYNGVAKWLNRKEDESLEDTQEPININNMLLRGCTLRNTDWVIGIVIYTGEDTKIMLNAGETPSKRSKMSRELNVMVFLNFGLLFMICFVSGIVNGVIFDKSGTSMKVFEFGLIAGNASVGGLVTFFASLILYQSLVPISLYISIEIVKTIQAFFIYSDVQMYYAPIDYPCTPKSWNISDDLGQIEYIFSDKTGTLTQNVMEFKKATINGKEYGLAYTEATAGMRKRQGADVDKEAREMRGRITKDRELMLKELRKIDDNPQLKDENVTFVSSEFARDVGSDGPQGEACRHFMLALALCHSVVTEVKDDVIEFKAQSPDEAALVATARDMGFTFLDRTQRGAVVDRQGHRSEYQILNTLEFNSTRKRMSAIVKVPHKGGNKILLFCKGADSVIYSRLKPNQQTRMRQETAAQLSEFAEEGLRTLCLAQRELSRKEYEEWNLRHEEASASLEDREEKMEEVASSIECELELIGGTAIEDRLQDGVPEAIELLAKAGIKLWVLTGDKVETAINIGFSCNLLNNDMELLVIRADTDDNDSTKGATPKAAVRRSIEKYLSQYFSMSGSYEELEAAKNDHSPPKGNFAVIIDGEALTYALQSEISTQFLLLCKQCRSVLCCRVSPAQKAAVVRLVKNTLTVMTLSIGDGANDVAMIQEADVGVGIAGEEGRQAVMCSDYAIGQFRFLDRLLLVHGRWDYKRLAEMIPNFFYKNLVFTFTLFWYGCFNTFDAAYLYDYTIVMFYNLAFTSLPIIFLGVLDQDVPDYICIAVPQLYRSGILGIEWGMRRFVEYTVDGLYQSLVCFFFPFLMFYNTASVRSDGLAMDHRFFMGIPVASICVIACNMYVIMNQYRWDWVSILIFSISILLVYFWIGVYTCSTFSIEFYKAAPMVFGSTTYWAVLLLGVVAALLPHFAVLSFNKIFRPRDIDIVREEWHKGAFDDLERRAKLIADNPNYVPSYNKDDMDPIFSEVDLDLPHGMLDPSTPRPDRFGGQKFGDQLNSPYKDSPYGNAETPRLSEPYSPTTSGVTPDHYGSPQEVAAVQNMSPQGMSPQGASYMQQSPQGASYMQQSPSYVQQAPLGQMSPTGGFQTSPGQLRPNPNVNRGIESSMYDVDSYYMNGEHMHTIPLDNTQANQMALQNAAMQTDPNRLSMMSQQSTFQPTIQPVNNNVQMATSPTQMGSNNPMMGSGVAPSVDQFYTPNPQYGQSPPNNNNNNNNQFDFSNKF</sequence>
<feature type="binding site" evidence="21">
    <location>
        <position position="870"/>
    </location>
    <ligand>
        <name>ATP</name>
        <dbReference type="ChEBI" id="CHEBI:30616"/>
    </ligand>
</feature>
<dbReference type="InterPro" id="IPR032631">
    <property type="entry name" value="P-type_ATPase_N"/>
</dbReference>
<evidence type="ECO:0000256" key="16">
    <source>
        <dbReference type="ARBA" id="ARBA00049128"/>
    </source>
</evidence>
<dbReference type="SFLD" id="SFLDS00003">
    <property type="entry name" value="Haloacid_Dehalogenase"/>
    <property type="match status" value="1"/>
</dbReference>
<evidence type="ECO:0000256" key="7">
    <source>
        <dbReference type="ARBA" id="ARBA00022723"/>
    </source>
</evidence>
<keyword evidence="9 21" id="KW-0067">ATP-binding</keyword>
<feature type="domain" description="P-type ATPase N-terminal" evidence="25">
    <location>
        <begin position="245"/>
        <end position="297"/>
    </location>
</feature>
<feature type="binding site" evidence="21">
    <location>
        <position position="1167"/>
    </location>
    <ligand>
        <name>ATP</name>
        <dbReference type="ChEBI" id="CHEBI:30616"/>
    </ligand>
</feature>
<comment type="catalytic activity">
    <reaction evidence="17">
        <text>a beta-D-glucosyl-(1&lt;-&gt;1')-N-acylsphing-4-enine(out) + ATP + H2O = a beta-D-glucosyl-(1&lt;-&gt;1')-N-acylsphing-4-enine(in) + ADP + phosphate + H(+)</text>
        <dbReference type="Rhea" id="RHEA:66036"/>
        <dbReference type="ChEBI" id="CHEBI:15377"/>
        <dbReference type="ChEBI" id="CHEBI:15378"/>
        <dbReference type="ChEBI" id="CHEBI:22801"/>
        <dbReference type="ChEBI" id="CHEBI:30616"/>
        <dbReference type="ChEBI" id="CHEBI:43474"/>
        <dbReference type="ChEBI" id="CHEBI:456216"/>
    </reaction>
    <physiologicalReaction direction="left-to-right" evidence="17">
        <dbReference type="Rhea" id="RHEA:66037"/>
    </physiologicalReaction>
</comment>
<gene>
    <name evidence="28" type="ORF">B0I71DRAFT_42202</name>
    <name evidence="27" type="ORF">YALI1_C00694g</name>
</gene>
<comment type="catalytic activity">
    <reaction evidence="19">
        <text>a 1,2-diacyl-sn-glycero-3-phosphocholine(out) + ATP + H2O = a 1,2-diacyl-sn-glycero-3-phosphocholine(in) + ADP + phosphate + H(+)</text>
        <dbReference type="Rhea" id="RHEA:38583"/>
        <dbReference type="ChEBI" id="CHEBI:15377"/>
        <dbReference type="ChEBI" id="CHEBI:15378"/>
        <dbReference type="ChEBI" id="CHEBI:30616"/>
        <dbReference type="ChEBI" id="CHEBI:43474"/>
        <dbReference type="ChEBI" id="CHEBI:57643"/>
        <dbReference type="ChEBI" id="CHEBI:456216"/>
    </reaction>
    <physiologicalReaction direction="left-to-right" evidence="19">
        <dbReference type="Rhea" id="RHEA:38584"/>
    </physiologicalReaction>
</comment>
<dbReference type="InterPro" id="IPR018303">
    <property type="entry name" value="ATPase_P-typ_P_site"/>
</dbReference>
<feature type="binding site" evidence="22">
    <location>
        <position position="743"/>
    </location>
    <ligand>
        <name>Mg(2+)</name>
        <dbReference type="ChEBI" id="CHEBI:18420"/>
    </ligand>
</feature>
<feature type="binding site" evidence="21">
    <location>
        <position position="743"/>
    </location>
    <ligand>
        <name>ATP</name>
        <dbReference type="ChEBI" id="CHEBI:30616"/>
    </ligand>
</feature>
<reference evidence="28 30" key="2">
    <citation type="submission" date="2018-07" db="EMBL/GenBank/DDBJ databases">
        <title>Draft Genome Assemblies for Five Robust Yarrowia lipolytica Strains Exhibiting High Lipid Production and Pentose Sugar Utilization and Sugar Alcohol Secretion from Undetoxified Lignocellulosic Biomass Hydrolysates.</title>
        <authorList>
            <consortium name="DOE Joint Genome Institute"/>
            <person name="Walker C."/>
            <person name="Ryu S."/>
            <person name="Na H."/>
            <person name="Zane M."/>
            <person name="LaButti K."/>
            <person name="Lipzen A."/>
            <person name="Haridas S."/>
            <person name="Barry K."/>
            <person name="Grigoriev I.V."/>
            <person name="Quarterman J."/>
            <person name="Slininger P."/>
            <person name="Dien B."/>
            <person name="Trinh C.T."/>
        </authorList>
    </citation>
    <scope>NUCLEOTIDE SEQUENCE [LARGE SCALE GENOMIC DNA]</scope>
    <source>
        <strain evidence="28 30">YB392</strain>
    </source>
</reference>
<feature type="binding site" evidence="21">
    <location>
        <position position="742"/>
    </location>
    <ligand>
        <name>ATP</name>
        <dbReference type="ChEBI" id="CHEBI:30616"/>
    </ligand>
</feature>
<feature type="region of interest" description="Disordered" evidence="24">
    <location>
        <begin position="1520"/>
        <end position="1647"/>
    </location>
</feature>
<evidence type="ECO:0000256" key="19">
    <source>
        <dbReference type="ARBA" id="ARBA00052223"/>
    </source>
</evidence>
<dbReference type="InterPro" id="IPR023298">
    <property type="entry name" value="ATPase_P-typ_TM_dom_sf"/>
</dbReference>
<dbReference type="Proteomes" id="UP000182444">
    <property type="component" value="Chromosome 1C"/>
</dbReference>
<comment type="catalytic activity">
    <reaction evidence="18">
        <text>a 1,2-diacyl-sn-glycero-3-phospho-L-serine(out) + ATP + H2O = a 1,2-diacyl-sn-glycero-3-phospho-L-serine(in) + ADP + phosphate + H(+)</text>
        <dbReference type="Rhea" id="RHEA:38567"/>
        <dbReference type="ChEBI" id="CHEBI:15377"/>
        <dbReference type="ChEBI" id="CHEBI:15378"/>
        <dbReference type="ChEBI" id="CHEBI:30616"/>
        <dbReference type="ChEBI" id="CHEBI:43474"/>
        <dbReference type="ChEBI" id="CHEBI:57262"/>
        <dbReference type="ChEBI" id="CHEBI:456216"/>
    </reaction>
    <physiologicalReaction direction="left-to-right" evidence="18">
        <dbReference type="Rhea" id="RHEA:38568"/>
    </physiologicalReaction>
</comment>
<dbReference type="GO" id="GO:0140346">
    <property type="term" value="F:phosphatidylserine flippase activity"/>
    <property type="evidence" value="ECO:0007669"/>
    <property type="project" value="UniProtKB-ARBA"/>
</dbReference>
<feature type="compositionally biased region" description="Polar residues" evidence="24">
    <location>
        <begin position="1739"/>
        <end position="1752"/>
    </location>
</feature>
<dbReference type="GeneID" id="2909174"/>
<evidence type="ECO:0000313" key="29">
    <source>
        <dbReference type="Proteomes" id="UP000182444"/>
    </source>
</evidence>
<evidence type="ECO:0000256" key="21">
    <source>
        <dbReference type="PIRSR" id="PIRSR606539-2"/>
    </source>
</evidence>
<evidence type="ECO:0000256" key="22">
    <source>
        <dbReference type="PIRSR" id="PIRSR606539-3"/>
    </source>
</evidence>
<dbReference type="PANTHER" id="PTHR24092:SF180">
    <property type="entry name" value="PHOSPHOLIPID-TRANSPORTING ATPASE DNF1-RELATED"/>
    <property type="match status" value="1"/>
</dbReference>
<feature type="compositionally biased region" description="Polar residues" evidence="24">
    <location>
        <begin position="1626"/>
        <end position="1645"/>
    </location>
</feature>
<feature type="transmembrane region" description="Helical" evidence="23">
    <location>
        <begin position="275"/>
        <end position="293"/>
    </location>
</feature>
<dbReference type="InterPro" id="IPR044492">
    <property type="entry name" value="P_typ_ATPase_HD_dom"/>
</dbReference>
<evidence type="ECO:0000259" key="26">
    <source>
        <dbReference type="Pfam" id="PF16212"/>
    </source>
</evidence>
<dbReference type="SUPFAM" id="SSF81665">
    <property type="entry name" value="Calcium ATPase, transmembrane domain M"/>
    <property type="match status" value="1"/>
</dbReference>
<feature type="binding site" evidence="21">
    <location>
        <position position="1053"/>
    </location>
    <ligand>
        <name>ATP</name>
        <dbReference type="ChEBI" id="CHEBI:30616"/>
    </ligand>
</feature>
<dbReference type="Pfam" id="PF13246">
    <property type="entry name" value="Cation_ATPase"/>
    <property type="match status" value="1"/>
</dbReference>
<evidence type="ECO:0000256" key="8">
    <source>
        <dbReference type="ARBA" id="ARBA00022741"/>
    </source>
</evidence>
<dbReference type="eggNOG" id="KOG0206">
    <property type="taxonomic scope" value="Eukaryota"/>
</dbReference>
<dbReference type="NCBIfam" id="TIGR01494">
    <property type="entry name" value="ATPase_P-type"/>
    <property type="match status" value="1"/>
</dbReference>
<dbReference type="FunFam" id="3.40.1110.10:FF:000035">
    <property type="entry name" value="Phospholipid-transporting ATPase"/>
    <property type="match status" value="1"/>
</dbReference>
<evidence type="ECO:0000256" key="10">
    <source>
        <dbReference type="ARBA" id="ARBA00022842"/>
    </source>
</evidence>
<keyword evidence="5" id="KW-1003">Cell membrane</keyword>
<evidence type="ECO:0000256" key="9">
    <source>
        <dbReference type="ARBA" id="ARBA00022840"/>
    </source>
</evidence>
<keyword evidence="12 23" id="KW-1133">Transmembrane helix</keyword>
<feature type="domain" description="P-type ATPase C-terminal" evidence="26">
    <location>
        <begin position="1219"/>
        <end position="1468"/>
    </location>
</feature>
<dbReference type="SUPFAM" id="SSF56784">
    <property type="entry name" value="HAD-like"/>
    <property type="match status" value="1"/>
</dbReference>
<feature type="binding site" evidence="21">
    <location>
        <position position="1197"/>
    </location>
    <ligand>
        <name>ATP</name>
        <dbReference type="ChEBI" id="CHEBI:30616"/>
    </ligand>
</feature>
<feature type="compositionally biased region" description="Low complexity" evidence="24">
    <location>
        <begin position="73"/>
        <end position="100"/>
    </location>
</feature>
<feature type="transmembrane region" description="Helical" evidence="23">
    <location>
        <begin position="1399"/>
        <end position="1420"/>
    </location>
</feature>
<comment type="cofactor">
    <cofactor evidence="1 22">
        <name>Mg(2+)</name>
        <dbReference type="ChEBI" id="CHEBI:18420"/>
    </cofactor>
</comment>
<evidence type="ECO:0000313" key="30">
    <source>
        <dbReference type="Proteomes" id="UP000256601"/>
    </source>
</evidence>
<feature type="region of interest" description="Disordered" evidence="24">
    <location>
        <begin position="1"/>
        <end position="220"/>
    </location>
</feature>
<comment type="catalytic activity">
    <reaction evidence="16">
        <text>a 1,2-diacyl-sn-glycero-3-phosphoethanolamine(out) + ATP + H2O = a 1,2-diacyl-sn-glycero-3-phosphoethanolamine(in) + ADP + phosphate + H(+)</text>
        <dbReference type="Rhea" id="RHEA:66132"/>
        <dbReference type="ChEBI" id="CHEBI:15377"/>
        <dbReference type="ChEBI" id="CHEBI:15378"/>
        <dbReference type="ChEBI" id="CHEBI:30616"/>
        <dbReference type="ChEBI" id="CHEBI:43474"/>
        <dbReference type="ChEBI" id="CHEBI:64612"/>
        <dbReference type="ChEBI" id="CHEBI:456216"/>
    </reaction>
    <physiologicalReaction direction="left-to-right" evidence="16">
        <dbReference type="Rhea" id="RHEA:66133"/>
    </physiologicalReaction>
</comment>
<name>A0A1D8N939_YARLL</name>
<feature type="binding site" evidence="21">
    <location>
        <position position="972"/>
    </location>
    <ligand>
        <name>ATP</name>
        <dbReference type="ChEBI" id="CHEBI:30616"/>
    </ligand>
</feature>
<dbReference type="Pfam" id="PF16212">
    <property type="entry name" value="PhoLip_ATPase_C"/>
    <property type="match status" value="1"/>
</dbReference>
<feature type="compositionally biased region" description="Polar residues" evidence="24">
    <location>
        <begin position="1718"/>
        <end position="1728"/>
    </location>
</feature>
<evidence type="ECO:0000256" key="18">
    <source>
        <dbReference type="ARBA" id="ARBA00051303"/>
    </source>
</evidence>
<feature type="transmembrane region" description="Helical" evidence="23">
    <location>
        <begin position="1440"/>
        <end position="1460"/>
    </location>
</feature>
<dbReference type="Proteomes" id="UP000256601">
    <property type="component" value="Unassembled WGS sequence"/>
</dbReference>
<feature type="compositionally biased region" description="Basic and acidic residues" evidence="24">
    <location>
        <begin position="57"/>
        <end position="72"/>
    </location>
</feature>
<evidence type="ECO:0000256" key="4">
    <source>
        <dbReference type="ARBA" id="ARBA00022448"/>
    </source>
</evidence>
<feature type="transmembrane region" description="Helical" evidence="23">
    <location>
        <begin position="1340"/>
        <end position="1359"/>
    </location>
</feature>
<evidence type="ECO:0000256" key="11">
    <source>
        <dbReference type="ARBA" id="ARBA00022967"/>
    </source>
</evidence>
<evidence type="ECO:0000313" key="27">
    <source>
        <dbReference type="EMBL" id="AOW02146.1"/>
    </source>
</evidence>
<keyword evidence="6 23" id="KW-0812">Transmembrane</keyword>
<evidence type="ECO:0000256" key="1">
    <source>
        <dbReference type="ARBA" id="ARBA00001946"/>
    </source>
</evidence>
<feature type="compositionally biased region" description="Basic residues" evidence="24">
    <location>
        <begin position="188"/>
        <end position="206"/>
    </location>
</feature>
<feature type="compositionally biased region" description="Low complexity" evidence="24">
    <location>
        <begin position="1"/>
        <end position="19"/>
    </location>
</feature>
<dbReference type="GO" id="GO:0005886">
    <property type="term" value="C:plasma membrane"/>
    <property type="evidence" value="ECO:0007669"/>
    <property type="project" value="UniProtKB-SubCell"/>
</dbReference>
<dbReference type="FunFam" id="3.40.50.1000:FF:000108">
    <property type="entry name" value="Phospholipid-transporting ATPase"/>
    <property type="match status" value="1"/>
</dbReference>
<evidence type="ECO:0000256" key="23">
    <source>
        <dbReference type="RuleBase" id="RU362033"/>
    </source>
</evidence>
<feature type="binding site" evidence="22">
    <location>
        <position position="741"/>
    </location>
    <ligand>
        <name>Mg(2+)</name>
        <dbReference type="ChEBI" id="CHEBI:18420"/>
    </ligand>
</feature>
<feature type="compositionally biased region" description="Polar residues" evidence="24">
    <location>
        <begin position="1586"/>
        <end position="1619"/>
    </location>
</feature>
<dbReference type="Pfam" id="PF16209">
    <property type="entry name" value="PhoLip_ATPase_N"/>
    <property type="match status" value="1"/>
</dbReference>
<dbReference type="InterPro" id="IPR023299">
    <property type="entry name" value="ATPase_P-typ_cyto_dom_N"/>
</dbReference>
<dbReference type="Gene3D" id="3.40.50.1000">
    <property type="entry name" value="HAD superfamily/HAD-like"/>
    <property type="match status" value="1"/>
</dbReference>
<keyword evidence="14 23" id="KW-0472">Membrane</keyword>
<evidence type="ECO:0000256" key="15">
    <source>
        <dbReference type="ARBA" id="ARBA00034036"/>
    </source>
</evidence>
<feature type="transmembrane region" description="Helical" evidence="23">
    <location>
        <begin position="1371"/>
        <end position="1392"/>
    </location>
</feature>
<feature type="binding site" evidence="21">
    <location>
        <position position="1052"/>
    </location>
    <ligand>
        <name>ATP</name>
        <dbReference type="ChEBI" id="CHEBI:30616"/>
    </ligand>
</feature>
<accession>A0A1D8N939</accession>
<dbReference type="VEuPathDB" id="FungiDB:YALI0_C00495g"/>
<feature type="transmembrane region" description="Helical" evidence="23">
    <location>
        <begin position="1254"/>
        <end position="1274"/>
    </location>
</feature>
<dbReference type="SFLD" id="SFLDF00027">
    <property type="entry name" value="p-type_atpase"/>
    <property type="match status" value="1"/>
</dbReference>
<evidence type="ECO:0000256" key="14">
    <source>
        <dbReference type="ARBA" id="ARBA00023136"/>
    </source>
</evidence>
<feature type="active site" description="4-aspartylphosphate intermediate" evidence="20">
    <location>
        <position position="741"/>
    </location>
</feature>
<dbReference type="PRINTS" id="PR00119">
    <property type="entry name" value="CATATPASE"/>
</dbReference>
<dbReference type="PROSITE" id="PS00154">
    <property type="entry name" value="ATPASE_E1_E2"/>
    <property type="match status" value="1"/>
</dbReference>
<keyword evidence="7 22" id="KW-0479">Metal-binding</keyword>
<feature type="binding site" evidence="21">
    <location>
        <position position="1196"/>
    </location>
    <ligand>
        <name>ATP</name>
        <dbReference type="ChEBI" id="CHEBI:30616"/>
    </ligand>
</feature>
<proteinExistence type="inferred from homology"/>
<keyword evidence="11 23" id="KW-1278">Translocase</keyword>
<dbReference type="GO" id="GO:0140351">
    <property type="term" value="F:glycosylceramide flippase activity"/>
    <property type="evidence" value="ECO:0007669"/>
    <property type="project" value="UniProtKB-ARBA"/>
</dbReference>
<protein>
    <recommendedName>
        <fullName evidence="23">Phospholipid-transporting ATPase</fullName>
        <ecNumber evidence="23">7.6.2.1</ecNumber>
    </recommendedName>
</protein>
<dbReference type="GO" id="GO:0016887">
    <property type="term" value="F:ATP hydrolysis activity"/>
    <property type="evidence" value="ECO:0007669"/>
    <property type="project" value="InterPro"/>
</dbReference>
<keyword evidence="10 22" id="KW-0460">Magnesium</keyword>
<evidence type="ECO:0000256" key="5">
    <source>
        <dbReference type="ARBA" id="ARBA00022475"/>
    </source>
</evidence>
<feature type="transmembrane region" description="Helical" evidence="23">
    <location>
        <begin position="625"/>
        <end position="649"/>
    </location>
</feature>
<dbReference type="VEuPathDB" id="FungiDB:YALI1_C00694g"/>
<feature type="compositionally biased region" description="Acidic residues" evidence="24">
    <location>
        <begin position="125"/>
        <end position="140"/>
    </location>
</feature>
<feature type="binding site" evidence="21">
    <location>
        <position position="937"/>
    </location>
    <ligand>
        <name>ATP</name>
        <dbReference type="ChEBI" id="CHEBI:30616"/>
    </ligand>
</feature>
<evidence type="ECO:0000256" key="2">
    <source>
        <dbReference type="ARBA" id="ARBA00004651"/>
    </source>
</evidence>
<comment type="subcellular location">
    <subcellularLocation>
        <location evidence="2">Cell membrane</location>
        <topology evidence="2">Multi-pass membrane protein</topology>
    </subcellularLocation>
    <subcellularLocation>
        <location evidence="23">Membrane</location>
        <topology evidence="23">Multi-pass membrane protein</topology>
    </subcellularLocation>
</comment>
<evidence type="ECO:0000256" key="13">
    <source>
        <dbReference type="ARBA" id="ARBA00023055"/>
    </source>
</evidence>
<evidence type="ECO:0000256" key="12">
    <source>
        <dbReference type="ARBA" id="ARBA00022989"/>
    </source>
</evidence>
<dbReference type="KEGG" id="yli:2909174"/>
<evidence type="ECO:0000313" key="28">
    <source>
        <dbReference type="EMBL" id="RDW25290.1"/>
    </source>
</evidence>